<gene>
    <name evidence="1" type="ORF">SAMN04488101_101343</name>
</gene>
<reference evidence="1 2" key="1">
    <citation type="submission" date="2017-04" db="EMBL/GenBank/DDBJ databases">
        <authorList>
            <person name="Afonso C.L."/>
            <person name="Miller P.J."/>
            <person name="Scott M.A."/>
            <person name="Spackman E."/>
            <person name="Goraichik I."/>
            <person name="Dimitrov K.M."/>
            <person name="Suarez D.L."/>
            <person name="Swayne D.E."/>
        </authorList>
    </citation>
    <scope>NUCLEOTIDE SEQUENCE [LARGE SCALE GENOMIC DNA]</scope>
    <source>
        <strain evidence="1 2">DSM 19625</strain>
    </source>
</reference>
<proteinExistence type="predicted"/>
<sequence length="187" mass="21265">MKIRFILFLVVAFSCKNRNTSSKYAGNDKVVETIVAGKSKTFFVGDVNNDKINDTAYINLQLSGSADEIGCDEKNGYINVEFNENIPKISLNQSLGVFISRTEDLNNDNANEMLIFSRTNAGWWNDVSVWSFKNKSWTIIAITKAFISDDEDFENRIIKENGSYYLIGQNPWEEDENGDFKKISVKI</sequence>
<evidence type="ECO:0000313" key="1">
    <source>
        <dbReference type="EMBL" id="SMC57432.1"/>
    </source>
</evidence>
<evidence type="ECO:0008006" key="3">
    <source>
        <dbReference type="Google" id="ProtNLM"/>
    </source>
</evidence>
<dbReference type="Proteomes" id="UP000192678">
    <property type="component" value="Unassembled WGS sequence"/>
</dbReference>
<dbReference type="RefSeq" id="WP_084286923.1">
    <property type="nucleotide sequence ID" value="NZ_FWYB01000001.1"/>
</dbReference>
<dbReference type="EMBL" id="FWYB01000001">
    <property type="protein sequence ID" value="SMC57432.1"/>
    <property type="molecule type" value="Genomic_DNA"/>
</dbReference>
<accession>A0A1W2AAC8</accession>
<organism evidence="1 2">
    <name type="scientific">Pedobacter nyackensis</name>
    <dbReference type="NCBI Taxonomy" id="475255"/>
    <lineage>
        <taxon>Bacteria</taxon>
        <taxon>Pseudomonadati</taxon>
        <taxon>Bacteroidota</taxon>
        <taxon>Sphingobacteriia</taxon>
        <taxon>Sphingobacteriales</taxon>
        <taxon>Sphingobacteriaceae</taxon>
        <taxon>Pedobacter</taxon>
    </lineage>
</organism>
<dbReference type="PROSITE" id="PS51257">
    <property type="entry name" value="PROKAR_LIPOPROTEIN"/>
    <property type="match status" value="1"/>
</dbReference>
<dbReference type="STRING" id="475255.SAMN04488101_101343"/>
<name>A0A1W2AAC8_9SPHI</name>
<keyword evidence="2" id="KW-1185">Reference proteome</keyword>
<dbReference type="AlphaFoldDB" id="A0A1W2AAC8"/>
<dbReference type="OrthoDB" id="9812921at2"/>
<protein>
    <recommendedName>
        <fullName evidence="3">FG-GAP repeat-containing protein</fullName>
    </recommendedName>
</protein>
<evidence type="ECO:0000313" key="2">
    <source>
        <dbReference type="Proteomes" id="UP000192678"/>
    </source>
</evidence>